<dbReference type="CDD" id="cd14958">
    <property type="entry name" value="NHL_PAL_like"/>
    <property type="match status" value="1"/>
</dbReference>
<dbReference type="SUPFAM" id="SSF47175">
    <property type="entry name" value="Cytochromes"/>
    <property type="match status" value="2"/>
</dbReference>
<dbReference type="InterPro" id="IPR001258">
    <property type="entry name" value="NHL_repeat"/>
</dbReference>
<dbReference type="EMBL" id="UINC01000486">
    <property type="protein sequence ID" value="SUZ56186.1"/>
    <property type="molecule type" value="Genomic_DNA"/>
</dbReference>
<evidence type="ECO:0000256" key="2">
    <source>
        <dbReference type="ARBA" id="ARBA00022737"/>
    </source>
</evidence>
<dbReference type="GO" id="GO:0005506">
    <property type="term" value="F:iron ion binding"/>
    <property type="evidence" value="ECO:0007669"/>
    <property type="project" value="InterPro"/>
</dbReference>
<evidence type="ECO:0000256" key="3">
    <source>
        <dbReference type="ARBA" id="ARBA00023180"/>
    </source>
</evidence>
<evidence type="ECO:0008006" key="6">
    <source>
        <dbReference type="Google" id="ProtNLM"/>
    </source>
</evidence>
<dbReference type="AlphaFoldDB" id="A0A381NNK5"/>
<dbReference type="PANTHER" id="PTHR10680">
    <property type="entry name" value="PEPTIDYL-GLYCINE ALPHA-AMIDATING MONOOXYGENASE"/>
    <property type="match status" value="1"/>
</dbReference>
<reference evidence="5" key="1">
    <citation type="submission" date="2018-05" db="EMBL/GenBank/DDBJ databases">
        <authorList>
            <person name="Lanie J.A."/>
            <person name="Ng W.-L."/>
            <person name="Kazmierczak K.M."/>
            <person name="Andrzejewski T.M."/>
            <person name="Davidsen T.M."/>
            <person name="Wayne K.J."/>
            <person name="Tettelin H."/>
            <person name="Glass J.I."/>
            <person name="Rusch D."/>
            <person name="Podicherti R."/>
            <person name="Tsui H.-C.T."/>
            <person name="Winkler M.E."/>
        </authorList>
    </citation>
    <scope>NUCLEOTIDE SEQUENCE</scope>
</reference>
<evidence type="ECO:0000313" key="5">
    <source>
        <dbReference type="EMBL" id="SUZ56186.1"/>
    </source>
</evidence>
<feature type="compositionally biased region" description="Basic and acidic residues" evidence="4">
    <location>
        <begin position="489"/>
        <end position="506"/>
    </location>
</feature>
<protein>
    <recommendedName>
        <fullName evidence="6">Cytochrome c domain-containing protein</fullName>
    </recommendedName>
</protein>
<sequence>MTRSRGLTLVTTAAFLITLGVAVYAQNDAPVAYRTAEGIWGQLPEGRTWGATSAVYPARDGSGDIWVGERCGANSCANRPDLDPILRFTADGELRYSFGAGMILWPHGMFVDADSNVWITDAVGFGRNPRPEMGHVVLKFSPRGELLMTLGQPGVAGDGEDTFRQPSDVLVAPNGNIFVVDGHGAAGNNRVVKFSSDGTFIMEWGQTGAENGEFRDPHALAMDSQGRLYVGDRGNSRVQVFSQNGDHIATWTQFGRPSGLFITAADILYVADSESNAGRNPGWKRGIRFGSVTDGMVDGFIRDPEPNQDSSGTSAAEGVAVDANGDVYGAEVGPLMLRKHICIVWSCTLEGGGGARPNADDYDGAMKAIRGALGAVGDQMSAEDAPGLEASAATIVEGMAKAKAYWQTRDRRALRYAISSQRAAQGFHEAAATGDFDATGVAFGALRETCSPCHEQYRERDADGNWQIKHSTGSPQSEPTISWSGPAPEETRGDEGQQERSAREVTPEAYDGAMKALRGAVGEVRDQISGQDASGLEASATRISRAMARVMIYWRLQRERVPYGIAETAMNAGRSLQAAAAAGDFDAAGTAFGALRETCTPCHEQYRERDADGNWQIKARSQ</sequence>
<keyword evidence="3" id="KW-0325">Glycoprotein</keyword>
<dbReference type="InterPro" id="IPR010980">
    <property type="entry name" value="Cyt_c/b562"/>
</dbReference>
<accession>A0A381NNK5</accession>
<feature type="compositionally biased region" description="Polar residues" evidence="4">
    <location>
        <begin position="468"/>
        <end position="483"/>
    </location>
</feature>
<name>A0A381NNK5_9ZZZZ</name>
<keyword evidence="1" id="KW-0732">Signal</keyword>
<evidence type="ECO:0000256" key="1">
    <source>
        <dbReference type="ARBA" id="ARBA00022729"/>
    </source>
</evidence>
<evidence type="ECO:0000256" key="4">
    <source>
        <dbReference type="SAM" id="MobiDB-lite"/>
    </source>
</evidence>
<dbReference type="SUPFAM" id="SSF101898">
    <property type="entry name" value="NHL repeat"/>
    <property type="match status" value="1"/>
</dbReference>
<dbReference type="GO" id="GO:0020037">
    <property type="term" value="F:heme binding"/>
    <property type="evidence" value="ECO:0007669"/>
    <property type="project" value="InterPro"/>
</dbReference>
<proteinExistence type="predicted"/>
<dbReference type="GO" id="GO:0009055">
    <property type="term" value="F:electron transfer activity"/>
    <property type="evidence" value="ECO:0007669"/>
    <property type="project" value="InterPro"/>
</dbReference>
<dbReference type="GO" id="GO:0022900">
    <property type="term" value="P:electron transport chain"/>
    <property type="evidence" value="ECO:0007669"/>
    <property type="project" value="InterPro"/>
</dbReference>
<dbReference type="Gene3D" id="1.20.120.10">
    <property type="entry name" value="Cytochrome c/b562"/>
    <property type="match status" value="2"/>
</dbReference>
<organism evidence="5">
    <name type="scientific">marine metagenome</name>
    <dbReference type="NCBI Taxonomy" id="408172"/>
    <lineage>
        <taxon>unclassified sequences</taxon>
        <taxon>metagenomes</taxon>
        <taxon>ecological metagenomes</taxon>
    </lineage>
</organism>
<dbReference type="PROSITE" id="PS51125">
    <property type="entry name" value="NHL"/>
    <property type="match status" value="2"/>
</dbReference>
<feature type="region of interest" description="Disordered" evidence="4">
    <location>
        <begin position="464"/>
        <end position="507"/>
    </location>
</feature>
<dbReference type="PROSITE" id="PS51009">
    <property type="entry name" value="CYTCII"/>
    <property type="match status" value="2"/>
</dbReference>
<keyword evidence="2" id="KW-0677">Repeat</keyword>
<dbReference type="InterPro" id="IPR011042">
    <property type="entry name" value="6-blade_b-propeller_TolB-like"/>
</dbReference>
<dbReference type="Pfam" id="PF01322">
    <property type="entry name" value="Cytochrom_C_2"/>
    <property type="match status" value="1"/>
</dbReference>
<dbReference type="Gene3D" id="2.120.10.30">
    <property type="entry name" value="TolB, C-terminal domain"/>
    <property type="match status" value="1"/>
</dbReference>
<dbReference type="InterPro" id="IPR002321">
    <property type="entry name" value="Cyt_c_II"/>
</dbReference>
<gene>
    <name evidence="5" type="ORF">METZ01_LOCUS9040</name>
</gene>
<dbReference type="Pfam" id="PF01436">
    <property type="entry name" value="NHL"/>
    <property type="match status" value="1"/>
</dbReference>